<organism evidence="1 2">
    <name type="scientific">Pelomonas lactea</name>
    <dbReference type="NCBI Taxonomy" id="3299030"/>
    <lineage>
        <taxon>Bacteria</taxon>
        <taxon>Pseudomonadati</taxon>
        <taxon>Pseudomonadota</taxon>
        <taxon>Betaproteobacteria</taxon>
        <taxon>Burkholderiales</taxon>
        <taxon>Sphaerotilaceae</taxon>
        <taxon>Roseateles</taxon>
    </lineage>
</organism>
<keyword evidence="2" id="KW-1185">Reference proteome</keyword>
<proteinExistence type="predicted"/>
<dbReference type="EMBL" id="JBIGHX010000003">
    <property type="protein sequence ID" value="MFG6462282.1"/>
    <property type="molecule type" value="Genomic_DNA"/>
</dbReference>
<name>A0ABW7GJZ7_9BURK</name>
<dbReference type="RefSeq" id="WP_394511145.1">
    <property type="nucleotide sequence ID" value="NZ_JBIGHX010000003.1"/>
</dbReference>
<accession>A0ABW7GJZ7</accession>
<comment type="caution">
    <text evidence="1">The sequence shown here is derived from an EMBL/GenBank/DDBJ whole genome shotgun (WGS) entry which is preliminary data.</text>
</comment>
<sequence>MRWLMERVRAAWLAIKTPTPRQARVGLLNTGELVLIDGMGQPMVFSTDTTELMRDALQHDFNETFIDLRGPMGTSD</sequence>
<reference evidence="1 2" key="1">
    <citation type="submission" date="2024-08" db="EMBL/GenBank/DDBJ databases">
        <authorList>
            <person name="Lu H."/>
        </authorList>
    </citation>
    <scope>NUCLEOTIDE SEQUENCE [LARGE SCALE GENOMIC DNA]</scope>
    <source>
        <strain evidence="1 2">DXS20W</strain>
    </source>
</reference>
<evidence type="ECO:0000313" key="1">
    <source>
        <dbReference type="EMBL" id="MFG6462282.1"/>
    </source>
</evidence>
<dbReference type="Proteomes" id="UP001606302">
    <property type="component" value="Unassembled WGS sequence"/>
</dbReference>
<evidence type="ECO:0000313" key="2">
    <source>
        <dbReference type="Proteomes" id="UP001606302"/>
    </source>
</evidence>
<protein>
    <submittedName>
        <fullName evidence="1">Uncharacterized protein</fullName>
    </submittedName>
</protein>
<gene>
    <name evidence="1" type="ORF">ACG04Q_11940</name>
</gene>